<gene>
    <name evidence="3" type="ORF">Poly30_15190</name>
</gene>
<accession>A0A518EPK7</accession>
<dbReference type="EMBL" id="CP036434">
    <property type="protein sequence ID" value="QDV06015.1"/>
    <property type="molecule type" value="Genomic_DNA"/>
</dbReference>
<evidence type="ECO:0000313" key="4">
    <source>
        <dbReference type="Proteomes" id="UP000320390"/>
    </source>
</evidence>
<feature type="domain" description="T9SS-like galactose binding" evidence="2">
    <location>
        <begin position="24"/>
        <end position="135"/>
    </location>
</feature>
<evidence type="ECO:0000259" key="2">
    <source>
        <dbReference type="Pfam" id="PF23759"/>
    </source>
</evidence>
<feature type="chain" id="PRO_5021830636" description="T9SS-like galactose binding domain-containing protein" evidence="1">
    <location>
        <begin position="23"/>
        <end position="424"/>
    </location>
</feature>
<evidence type="ECO:0000256" key="1">
    <source>
        <dbReference type="SAM" id="SignalP"/>
    </source>
</evidence>
<evidence type="ECO:0000313" key="3">
    <source>
        <dbReference type="EMBL" id="QDV06015.1"/>
    </source>
</evidence>
<dbReference type="Proteomes" id="UP000320390">
    <property type="component" value="Chromosome"/>
</dbReference>
<reference evidence="3 4" key="1">
    <citation type="submission" date="2019-02" db="EMBL/GenBank/DDBJ databases">
        <title>Deep-cultivation of Planctomycetes and their phenomic and genomic characterization uncovers novel biology.</title>
        <authorList>
            <person name="Wiegand S."/>
            <person name="Jogler M."/>
            <person name="Boedeker C."/>
            <person name="Pinto D."/>
            <person name="Vollmers J."/>
            <person name="Rivas-Marin E."/>
            <person name="Kohn T."/>
            <person name="Peeters S.H."/>
            <person name="Heuer A."/>
            <person name="Rast P."/>
            <person name="Oberbeckmann S."/>
            <person name="Bunk B."/>
            <person name="Jeske O."/>
            <person name="Meyerdierks A."/>
            <person name="Storesund J.E."/>
            <person name="Kallscheuer N."/>
            <person name="Luecker S."/>
            <person name="Lage O.M."/>
            <person name="Pohl T."/>
            <person name="Merkel B.J."/>
            <person name="Hornburger P."/>
            <person name="Mueller R.-W."/>
            <person name="Bruemmer F."/>
            <person name="Labrenz M."/>
            <person name="Spormann A.M."/>
            <person name="Op den Camp H."/>
            <person name="Overmann J."/>
            <person name="Amann R."/>
            <person name="Jetten M.S.M."/>
            <person name="Mascher T."/>
            <person name="Medema M.H."/>
            <person name="Devos D.P."/>
            <person name="Kaster A.-K."/>
            <person name="Ovreas L."/>
            <person name="Rohde M."/>
            <person name="Galperin M.Y."/>
            <person name="Jogler C."/>
        </authorList>
    </citation>
    <scope>NUCLEOTIDE SEQUENCE [LARGE SCALE GENOMIC DNA]</scope>
    <source>
        <strain evidence="3 4">Poly30</strain>
    </source>
</reference>
<dbReference type="Pfam" id="PF23759">
    <property type="entry name" value="GBD_T9SS_assoc"/>
    <property type="match status" value="1"/>
</dbReference>
<protein>
    <recommendedName>
        <fullName evidence="2">T9SS-like galactose binding domain-containing protein</fullName>
    </recommendedName>
</protein>
<keyword evidence="4" id="KW-1185">Reference proteome</keyword>
<proteinExistence type="predicted"/>
<dbReference type="Gene3D" id="2.60.120.380">
    <property type="match status" value="1"/>
</dbReference>
<name>A0A518EPK7_9BACT</name>
<dbReference type="AlphaFoldDB" id="A0A518EPK7"/>
<keyword evidence="1" id="KW-0732">Signal</keyword>
<dbReference type="InterPro" id="IPR056600">
    <property type="entry name" value="GBD_T9SS_assoc"/>
</dbReference>
<organism evidence="3 4">
    <name type="scientific">Saltatorellus ferox</name>
    <dbReference type="NCBI Taxonomy" id="2528018"/>
    <lineage>
        <taxon>Bacteria</taxon>
        <taxon>Pseudomonadati</taxon>
        <taxon>Planctomycetota</taxon>
        <taxon>Planctomycetia</taxon>
        <taxon>Planctomycetia incertae sedis</taxon>
        <taxon>Saltatorellus</taxon>
    </lineage>
</organism>
<sequence precursor="true">MKQLLSLLGAACLFAPLGYAQGADDCANATPISGFNTFGFDNTNATGGGLSDCNGLGVRKDVWFRWTSPATGPIRFETCGTNTAFDTRIAVYDGINCGALNLLACAAQSCQGLSSVTFDAISGQGYLLRVGSRVVGAGGPGQFRVRAEPCPATNDDNFEQNDICDDAVVLGDGTYPNLWCAKGDPDWYEFCVPGGGTLTMDVLFATATGDIDIFALEGCAIGAASLGIGGSGTDDEQVVYTNPNATPMSVFLRVELWIDDPTEDCNDYTLMVTGAGGGCNGNSIGTNYCMPALNSTGASARITAIGSTTVTDNDVTLGAQQLPALAFGFFITSQTQGFVMMPGGSSGNLCVVGSVGRYVGGGQIQQSGLGGTIALPINLNQIPQPNGFVSAAPGQTWNFQAWYRDSSPTGPTSNFTDGLAITFQ</sequence>
<dbReference type="RefSeq" id="WP_145195820.1">
    <property type="nucleotide sequence ID" value="NZ_CP036434.1"/>
</dbReference>
<dbReference type="OrthoDB" id="291931at2"/>
<feature type="signal peptide" evidence="1">
    <location>
        <begin position="1"/>
        <end position="22"/>
    </location>
</feature>